<dbReference type="EMBL" id="CAFBMQ010000410">
    <property type="protein sequence ID" value="CAB4933554.1"/>
    <property type="molecule type" value="Genomic_DNA"/>
</dbReference>
<name>A0A6J7ITF4_9ZZZZ</name>
<organism evidence="1">
    <name type="scientific">freshwater metagenome</name>
    <dbReference type="NCBI Taxonomy" id="449393"/>
    <lineage>
        <taxon>unclassified sequences</taxon>
        <taxon>metagenomes</taxon>
        <taxon>ecological metagenomes</taxon>
    </lineage>
</organism>
<reference evidence="1" key="1">
    <citation type="submission" date="2020-05" db="EMBL/GenBank/DDBJ databases">
        <authorList>
            <person name="Chiriac C."/>
            <person name="Salcher M."/>
            <person name="Ghai R."/>
            <person name="Kavagutti S V."/>
        </authorList>
    </citation>
    <scope>NUCLEOTIDE SEQUENCE</scope>
</reference>
<protein>
    <submittedName>
        <fullName evidence="1">Unannotated protein</fullName>
    </submittedName>
</protein>
<accession>A0A6J7ITF4</accession>
<sequence>MTVATREPWNKAGAQTDSHRCCSGCYAWLPLSEFPRNRTRTAGVSAACRDCHAARRRAANDEAWLRTVELLGGRCHDCGTDLPIALHPHPITSWARHHRGAGKERKTATLARMIYAMGVDAGRHWMLICANCDLVRRHPGRACPR</sequence>
<dbReference type="AlphaFoldDB" id="A0A6J7ITF4"/>
<gene>
    <name evidence="1" type="ORF">UFOPK3609_02069</name>
</gene>
<proteinExistence type="predicted"/>
<evidence type="ECO:0000313" key="1">
    <source>
        <dbReference type="EMBL" id="CAB4933554.1"/>
    </source>
</evidence>